<dbReference type="RefSeq" id="WP_269908725.1">
    <property type="nucleotide sequence ID" value="NZ_JAPFQA010000028.1"/>
</dbReference>
<gene>
    <name evidence="3" type="ORF">OOJ09_30305</name>
</gene>
<evidence type="ECO:0000256" key="1">
    <source>
        <dbReference type="ARBA" id="ARBA00022801"/>
    </source>
</evidence>
<dbReference type="SUPFAM" id="SSF53187">
    <property type="entry name" value="Zn-dependent exopeptidases"/>
    <property type="match status" value="1"/>
</dbReference>
<dbReference type="InterPro" id="IPR011650">
    <property type="entry name" value="Peptidase_M20_dimer"/>
</dbReference>
<comment type="caution">
    <text evidence="3">The sequence shown here is derived from an EMBL/GenBank/DDBJ whole genome shotgun (WGS) entry which is preliminary data.</text>
</comment>
<dbReference type="InterPro" id="IPR002933">
    <property type="entry name" value="Peptidase_M20"/>
</dbReference>
<proteinExistence type="predicted"/>
<dbReference type="InterPro" id="IPR017439">
    <property type="entry name" value="Amidohydrolase"/>
</dbReference>
<dbReference type="SUPFAM" id="SSF55031">
    <property type="entry name" value="Bacterial exopeptidase dimerisation domain"/>
    <property type="match status" value="1"/>
</dbReference>
<dbReference type="PANTHER" id="PTHR30575:SF3">
    <property type="entry name" value="PEPTIDASE M20 DIMERISATION DOMAIN-CONTAINING PROTEIN"/>
    <property type="match status" value="1"/>
</dbReference>
<keyword evidence="1" id="KW-0378">Hydrolase</keyword>
<dbReference type="InterPro" id="IPR052030">
    <property type="entry name" value="Peptidase_M20/M20A_hydrolases"/>
</dbReference>
<dbReference type="Pfam" id="PF07687">
    <property type="entry name" value="M20_dimer"/>
    <property type="match status" value="1"/>
</dbReference>
<feature type="domain" description="Peptidase M20 dimerisation" evidence="2">
    <location>
        <begin position="223"/>
        <end position="312"/>
    </location>
</feature>
<dbReference type="PIRSF" id="PIRSF005962">
    <property type="entry name" value="Pept_M20D_amidohydro"/>
    <property type="match status" value="1"/>
</dbReference>
<dbReference type="InterPro" id="IPR036264">
    <property type="entry name" value="Bact_exopeptidase_dim_dom"/>
</dbReference>
<evidence type="ECO:0000313" key="3">
    <source>
        <dbReference type="EMBL" id="MCZ8548480.1"/>
    </source>
</evidence>
<protein>
    <submittedName>
        <fullName evidence="3">Amidohydrolase</fullName>
    </submittedName>
</protein>
<reference evidence="3" key="1">
    <citation type="submission" date="2022-11" db="EMBL/GenBank/DDBJ databases">
        <authorList>
            <person name="Coimbra C."/>
        </authorList>
    </citation>
    <scope>NUCLEOTIDE SEQUENCE</scope>
    <source>
        <strain evidence="3">Jales19</strain>
    </source>
</reference>
<sequence>MSEDVLAQPGPALADRLQRDVRAISPWLVRVRREFHAHPELGWREIETTRRICSELKALGYKVVTGGDMLRGASRLGMSSHPIPGEGDTGCMAVFDGGRAGPTVCLRVDIDALPINEADSGHRPASKGFASTTPSVMHACGHDGHIAIGLGVARILQPLLGHAAGKLLILFQPAEEGGRGARAVVEAGWMADVDLFVAIHIGLGVPSGSLALDVGGFLATRKFTVMFSGLAAHAGKSPEQGRNALLAACQAALGLHSLAQSGEPGVRVNVGTLHAGKTLNVVADEAVLEFEIRAAAMPALQLLDKRCRRMIEASAAAYEVTTGIEPRGEASDWRNPSGIVDWAKSANSKLGAFPNVVDAHSFGASEDATLLASAVADRGGIAGIFVLGADIADGHHTPHFDFDETVLAGGTLLLSGLIAAALSTGKESSAQAPRL</sequence>
<accession>A0ABT4R3T1</accession>
<evidence type="ECO:0000313" key="4">
    <source>
        <dbReference type="Proteomes" id="UP001152178"/>
    </source>
</evidence>
<dbReference type="Pfam" id="PF01546">
    <property type="entry name" value="Peptidase_M20"/>
    <property type="match status" value="1"/>
</dbReference>
<name>A0ABT4R3T1_9HYPH</name>
<evidence type="ECO:0000259" key="2">
    <source>
        <dbReference type="Pfam" id="PF07687"/>
    </source>
</evidence>
<dbReference type="Proteomes" id="UP001152178">
    <property type="component" value="Unassembled WGS sequence"/>
</dbReference>
<dbReference type="PANTHER" id="PTHR30575">
    <property type="entry name" value="PEPTIDASE M20"/>
    <property type="match status" value="1"/>
</dbReference>
<organism evidence="3 4">
    <name type="scientific">Mesorhizobium qingshengii</name>
    <dbReference type="NCBI Taxonomy" id="1165689"/>
    <lineage>
        <taxon>Bacteria</taxon>
        <taxon>Pseudomonadati</taxon>
        <taxon>Pseudomonadota</taxon>
        <taxon>Alphaproteobacteria</taxon>
        <taxon>Hyphomicrobiales</taxon>
        <taxon>Phyllobacteriaceae</taxon>
        <taxon>Mesorhizobium</taxon>
    </lineage>
</organism>
<dbReference type="Gene3D" id="3.40.630.10">
    <property type="entry name" value="Zn peptidases"/>
    <property type="match status" value="2"/>
</dbReference>
<dbReference type="NCBIfam" id="TIGR01891">
    <property type="entry name" value="amidohydrolases"/>
    <property type="match status" value="1"/>
</dbReference>
<dbReference type="EMBL" id="JAPFQA010000028">
    <property type="protein sequence ID" value="MCZ8548480.1"/>
    <property type="molecule type" value="Genomic_DNA"/>
</dbReference>
<keyword evidence="4" id="KW-1185">Reference proteome</keyword>